<keyword evidence="3 8" id="KW-1134">Transmembrane beta strand</keyword>
<dbReference type="InterPro" id="IPR037066">
    <property type="entry name" value="Plug_dom_sf"/>
</dbReference>
<evidence type="ECO:0000256" key="4">
    <source>
        <dbReference type="ARBA" id="ARBA00022692"/>
    </source>
</evidence>
<organism evidence="13 14">
    <name type="scientific">Sphingomonas colocasiae</name>
    <dbReference type="NCBI Taxonomy" id="1848973"/>
    <lineage>
        <taxon>Bacteria</taxon>
        <taxon>Pseudomonadati</taxon>
        <taxon>Pseudomonadota</taxon>
        <taxon>Alphaproteobacteria</taxon>
        <taxon>Sphingomonadales</taxon>
        <taxon>Sphingomonadaceae</taxon>
        <taxon>Sphingomonas</taxon>
    </lineage>
</organism>
<keyword evidence="13" id="KW-0675">Receptor</keyword>
<evidence type="ECO:0000256" key="9">
    <source>
        <dbReference type="RuleBase" id="RU003357"/>
    </source>
</evidence>
<evidence type="ECO:0000256" key="5">
    <source>
        <dbReference type="ARBA" id="ARBA00023077"/>
    </source>
</evidence>
<keyword evidence="2 8" id="KW-0813">Transport</keyword>
<gene>
    <name evidence="13" type="ORF">K7G82_00575</name>
</gene>
<evidence type="ECO:0000256" key="10">
    <source>
        <dbReference type="SAM" id="SignalP"/>
    </source>
</evidence>
<keyword evidence="6 8" id="KW-0472">Membrane</keyword>
<dbReference type="Gene3D" id="2.170.130.10">
    <property type="entry name" value="TonB-dependent receptor, plug domain"/>
    <property type="match status" value="1"/>
</dbReference>
<evidence type="ECO:0000259" key="11">
    <source>
        <dbReference type="Pfam" id="PF00593"/>
    </source>
</evidence>
<dbReference type="Pfam" id="PF00593">
    <property type="entry name" value="TonB_dep_Rec_b-barrel"/>
    <property type="match status" value="1"/>
</dbReference>
<dbReference type="Pfam" id="PF07715">
    <property type="entry name" value="Plug"/>
    <property type="match status" value="1"/>
</dbReference>
<dbReference type="PROSITE" id="PS52016">
    <property type="entry name" value="TONB_DEPENDENT_REC_3"/>
    <property type="match status" value="1"/>
</dbReference>
<evidence type="ECO:0000313" key="14">
    <source>
        <dbReference type="Proteomes" id="UP000706039"/>
    </source>
</evidence>
<keyword evidence="7 8" id="KW-0998">Cell outer membrane</keyword>
<protein>
    <submittedName>
        <fullName evidence="13">TonB-dependent receptor</fullName>
    </submittedName>
</protein>
<keyword evidence="14" id="KW-1185">Reference proteome</keyword>
<dbReference type="InterPro" id="IPR036942">
    <property type="entry name" value="Beta-barrel_TonB_sf"/>
</dbReference>
<sequence length="829" mass="87954">MSAARPSSSARFRHHARPLLLASVALALQVPSGALAAGDAPAAAADDGADAGADGSGDIIVLGTRRANVRALDSTAPVDVVDERQLVTTGASNLSEALQRLSPSVNFPQGAVAPMGAGNARSISLRGLSPDQTLVLINGRRLVTSANVTTGSPPVWGYGAQAVDINAIPLNAVSRIEVLRDGAAAQYGSDAIAGVVNIVLRSSDTGGDVAAQFGQYSNAASRISQNYQGWIGFGLPSEGYLTLSFSAENSVHPKSGLPDTRQQYFAGDPREATYDREGHLWGYPPSMKAYNALANAGLTLADGLDLYAFGSFANIYKVAAVNHVTARDDANVRALFPDGINPFSRVRSKAATGAIGLKYADDSLGALDLGVNYGRYWQKTRQSPHVNASFGANSPIGYVTGRNRNELLNFSLDWVKDVDVGFLREPLNLSGGIAYRRERYENIAGEPASYANGGVLIVDGPNAGKPAPTPAGTTPDDAGVYRRNVKSVYIGIENQLSSAFQIGLAGRLEDYSDFGSTANGRISARYDFSPAVAIRATASTGYRAPSLGQIGYATTASSIVAGTSDIVKNRSFAVDSPVARLLGAQDLKPEKSRNLSAGIVLRPIPDASLSVDLYQIKVRDKVALSQDFQGPAVRTLLAANGYPDIIVARFFTNALDTRTRGIDVVGQYTLHLERAGKLDFNLGYSRNRTRVTDINSDALSGGGTLVVGNQAIWMLEEAPPRDKLVGGIAYTREGLTAAITEKRYGKYAESLSAIVPTLQTFGVQWITDVDVSYRFANGLNIGIGSKNLFGSKPDKQWASNSRLFQTIYSNLAPEGFDGAYYYARVGFSF</sequence>
<dbReference type="CDD" id="cd01347">
    <property type="entry name" value="ligand_gated_channel"/>
    <property type="match status" value="1"/>
</dbReference>
<comment type="similarity">
    <text evidence="8 9">Belongs to the TonB-dependent receptor family.</text>
</comment>
<evidence type="ECO:0000313" key="13">
    <source>
        <dbReference type="EMBL" id="MBY8820764.1"/>
    </source>
</evidence>
<dbReference type="InterPro" id="IPR039426">
    <property type="entry name" value="TonB-dep_rcpt-like"/>
</dbReference>
<evidence type="ECO:0000256" key="7">
    <source>
        <dbReference type="ARBA" id="ARBA00023237"/>
    </source>
</evidence>
<dbReference type="PANTHER" id="PTHR47234">
    <property type="match status" value="1"/>
</dbReference>
<dbReference type="InterPro" id="IPR000531">
    <property type="entry name" value="Beta-barrel_TonB"/>
</dbReference>
<dbReference type="RefSeq" id="WP_222987878.1">
    <property type="nucleotide sequence ID" value="NZ_JAINVV010000001.1"/>
</dbReference>
<dbReference type="PANTHER" id="PTHR47234:SF3">
    <property type="entry name" value="SECRETIN_TONB SHORT N-TERMINAL DOMAIN-CONTAINING PROTEIN"/>
    <property type="match status" value="1"/>
</dbReference>
<dbReference type="Proteomes" id="UP000706039">
    <property type="component" value="Unassembled WGS sequence"/>
</dbReference>
<evidence type="ECO:0000256" key="6">
    <source>
        <dbReference type="ARBA" id="ARBA00023136"/>
    </source>
</evidence>
<feature type="signal peptide" evidence="10">
    <location>
        <begin position="1"/>
        <end position="36"/>
    </location>
</feature>
<feature type="domain" description="TonB-dependent receptor-like beta-barrel" evidence="11">
    <location>
        <begin position="339"/>
        <end position="788"/>
    </location>
</feature>
<evidence type="ECO:0000256" key="3">
    <source>
        <dbReference type="ARBA" id="ARBA00022452"/>
    </source>
</evidence>
<keyword evidence="10" id="KW-0732">Signal</keyword>
<dbReference type="Gene3D" id="2.40.170.20">
    <property type="entry name" value="TonB-dependent receptor, beta-barrel domain"/>
    <property type="match status" value="1"/>
</dbReference>
<evidence type="ECO:0000256" key="8">
    <source>
        <dbReference type="PROSITE-ProRule" id="PRU01360"/>
    </source>
</evidence>
<dbReference type="InterPro" id="IPR012910">
    <property type="entry name" value="Plug_dom"/>
</dbReference>
<dbReference type="SUPFAM" id="SSF56935">
    <property type="entry name" value="Porins"/>
    <property type="match status" value="1"/>
</dbReference>
<evidence type="ECO:0000256" key="1">
    <source>
        <dbReference type="ARBA" id="ARBA00004571"/>
    </source>
</evidence>
<keyword evidence="5 9" id="KW-0798">TonB box</keyword>
<evidence type="ECO:0000259" key="12">
    <source>
        <dbReference type="Pfam" id="PF07715"/>
    </source>
</evidence>
<keyword evidence="4 8" id="KW-0812">Transmembrane</keyword>
<proteinExistence type="inferred from homology"/>
<comment type="subcellular location">
    <subcellularLocation>
        <location evidence="1 8">Cell outer membrane</location>
        <topology evidence="1 8">Multi-pass membrane protein</topology>
    </subcellularLocation>
</comment>
<feature type="chain" id="PRO_5045993929" evidence="10">
    <location>
        <begin position="37"/>
        <end position="829"/>
    </location>
</feature>
<reference evidence="13 14" key="1">
    <citation type="submission" date="2021-08" db="EMBL/GenBank/DDBJ databases">
        <authorList>
            <person name="Tuo L."/>
        </authorList>
    </citation>
    <scope>NUCLEOTIDE SEQUENCE [LARGE SCALE GENOMIC DNA]</scope>
    <source>
        <strain evidence="13 14">JCM 31229</strain>
    </source>
</reference>
<evidence type="ECO:0000256" key="2">
    <source>
        <dbReference type="ARBA" id="ARBA00022448"/>
    </source>
</evidence>
<feature type="domain" description="TonB-dependent receptor plug" evidence="12">
    <location>
        <begin position="72"/>
        <end position="195"/>
    </location>
</feature>
<name>A0ABS7PHJ5_9SPHN</name>
<accession>A0ABS7PHJ5</accession>
<dbReference type="EMBL" id="JAINVV010000001">
    <property type="protein sequence ID" value="MBY8820764.1"/>
    <property type="molecule type" value="Genomic_DNA"/>
</dbReference>
<comment type="caution">
    <text evidence="13">The sequence shown here is derived from an EMBL/GenBank/DDBJ whole genome shotgun (WGS) entry which is preliminary data.</text>
</comment>